<feature type="transmembrane region" description="Helical" evidence="1">
    <location>
        <begin position="35"/>
        <end position="54"/>
    </location>
</feature>
<proteinExistence type="predicted"/>
<accession>A0ABZ2EUK7</accession>
<dbReference type="EMBL" id="CP117523">
    <property type="protein sequence ID" value="WWD83385.1"/>
    <property type="molecule type" value="Genomic_DNA"/>
</dbReference>
<evidence type="ECO:0000256" key="1">
    <source>
        <dbReference type="SAM" id="Phobius"/>
    </source>
</evidence>
<feature type="transmembrane region" description="Helical" evidence="1">
    <location>
        <begin position="6"/>
        <end position="23"/>
    </location>
</feature>
<keyword evidence="3" id="KW-1185">Reference proteome</keyword>
<protein>
    <submittedName>
        <fullName evidence="2">Uncharacterized protein</fullName>
    </submittedName>
</protein>
<keyword evidence="1" id="KW-1133">Transmembrane helix</keyword>
<gene>
    <name evidence="2" type="ORF">TEGL_17940</name>
</gene>
<evidence type="ECO:0000313" key="2">
    <source>
        <dbReference type="EMBL" id="WWD83385.1"/>
    </source>
</evidence>
<evidence type="ECO:0000313" key="3">
    <source>
        <dbReference type="Proteomes" id="UP001348492"/>
    </source>
</evidence>
<sequence>MSEELFWPILIILGCLYLSFVQVKEYKAKRNLKSKIKLIVTIATMPLILTACGMK</sequence>
<dbReference type="RefSeq" id="WP_018591187.1">
    <property type="nucleotide sequence ID" value="NZ_CP117523.1"/>
</dbReference>
<name>A0ABZ2EUK7_9FIRM</name>
<dbReference type="Proteomes" id="UP001348492">
    <property type="component" value="Chromosome"/>
</dbReference>
<organism evidence="2 3">
    <name type="scientific">Terrisporobacter glycolicus ATCC 14880 = DSM 1288</name>
    <dbReference type="NCBI Taxonomy" id="1121315"/>
    <lineage>
        <taxon>Bacteria</taxon>
        <taxon>Bacillati</taxon>
        <taxon>Bacillota</taxon>
        <taxon>Clostridia</taxon>
        <taxon>Peptostreptococcales</taxon>
        <taxon>Peptostreptococcaceae</taxon>
        <taxon>Terrisporobacter</taxon>
    </lineage>
</organism>
<keyword evidence="1" id="KW-0472">Membrane</keyword>
<reference evidence="2 3" key="1">
    <citation type="journal article" date="2023" name="PLoS ONE">
        <title>Genome-based metabolic and phylogenomic analysis of three Terrisporobacter species.</title>
        <authorList>
            <person name="Boer T."/>
            <person name="Bengelsdorf F.R."/>
            <person name="Bomeke M."/>
            <person name="Daniel R."/>
            <person name="Poehlein A."/>
        </authorList>
    </citation>
    <scope>NUCLEOTIDE SEQUENCE [LARGE SCALE GENOMIC DNA]</scope>
    <source>
        <strain evidence="2 3">DSM 1288</strain>
    </source>
</reference>
<keyword evidence="1" id="KW-0812">Transmembrane</keyword>